<gene>
    <name evidence="11" type="primary">LOC106749733</name>
</gene>
<dbReference type="Gene3D" id="2.130.10.10">
    <property type="entry name" value="YVTN repeat-like/Quinoprotein amine dehydrogenase"/>
    <property type="match status" value="1"/>
</dbReference>
<dbReference type="InterPro" id="IPR056327">
    <property type="entry name" value="ARMC9_CTLH-like_dom"/>
</dbReference>
<dbReference type="GO" id="GO:0031902">
    <property type="term" value="C:late endosome membrane"/>
    <property type="evidence" value="ECO:0007669"/>
    <property type="project" value="UniProtKB-SubCell"/>
</dbReference>
<feature type="compositionally biased region" description="Low complexity" evidence="8">
    <location>
        <begin position="296"/>
        <end position="305"/>
    </location>
</feature>
<protein>
    <recommendedName>
        <fullName evidence="4">WD repeat-containing protein 91</fullName>
    </recommendedName>
</protein>
<feature type="repeat" description="WD" evidence="6">
    <location>
        <begin position="364"/>
        <end position="395"/>
    </location>
</feature>
<feature type="compositionally biased region" description="Polar residues" evidence="8">
    <location>
        <begin position="272"/>
        <end position="289"/>
    </location>
</feature>
<reference evidence="11" key="1">
    <citation type="submission" date="2025-08" db="UniProtKB">
        <authorList>
            <consortium name="RefSeq"/>
        </authorList>
    </citation>
    <scope>IDENTIFICATION</scope>
</reference>
<dbReference type="GO" id="GO:0045022">
    <property type="term" value="P:early endosome to late endosome transport"/>
    <property type="evidence" value="ECO:0007669"/>
    <property type="project" value="InterPro"/>
</dbReference>
<dbReference type="GO" id="GO:0031901">
    <property type="term" value="C:early endosome membrane"/>
    <property type="evidence" value="ECO:0007669"/>
    <property type="project" value="UniProtKB-SubCell"/>
</dbReference>
<dbReference type="GO" id="GO:0141039">
    <property type="term" value="F:phosphatidylinositol 3-kinase inhibitor activity"/>
    <property type="evidence" value="ECO:0007669"/>
    <property type="project" value="InterPro"/>
</dbReference>
<dbReference type="KEGG" id="dqu:106749733"/>
<dbReference type="InterPro" id="IPR015943">
    <property type="entry name" value="WD40/YVTN_repeat-like_dom_sf"/>
</dbReference>
<evidence type="ECO:0000256" key="3">
    <source>
        <dbReference type="ARBA" id="ARBA00006128"/>
    </source>
</evidence>
<feature type="coiled-coil region" evidence="7">
    <location>
        <begin position="177"/>
        <end position="204"/>
    </location>
</feature>
<dbReference type="SMART" id="SM00320">
    <property type="entry name" value="WD40"/>
    <property type="match status" value="6"/>
</dbReference>
<keyword evidence="7" id="KW-0175">Coiled coil</keyword>
<dbReference type="Pfam" id="PF00400">
    <property type="entry name" value="WD40"/>
    <property type="match status" value="2"/>
</dbReference>
<name>A0A6P3Y271_DINQU</name>
<dbReference type="OrthoDB" id="193023at2759"/>
<evidence type="ECO:0000256" key="4">
    <source>
        <dbReference type="ARBA" id="ARBA00021116"/>
    </source>
</evidence>
<dbReference type="RefSeq" id="XP_014484946.1">
    <property type="nucleotide sequence ID" value="XM_014629460.1"/>
</dbReference>
<dbReference type="InterPro" id="IPR006594">
    <property type="entry name" value="LisH"/>
</dbReference>
<evidence type="ECO:0000256" key="5">
    <source>
        <dbReference type="ARBA" id="ARBA00022753"/>
    </source>
</evidence>
<accession>A0A6P3Y271</accession>
<dbReference type="InterPro" id="IPR036322">
    <property type="entry name" value="WD40_repeat_dom_sf"/>
</dbReference>
<dbReference type="PANTHER" id="PTHR13083">
    <property type="entry name" value="WD REPEAT-CONTAINING PROTEIN 91"/>
    <property type="match status" value="1"/>
</dbReference>
<dbReference type="GeneID" id="106749733"/>
<feature type="domain" description="ARMC9 CTLH-like" evidence="9">
    <location>
        <begin position="50"/>
        <end position="167"/>
    </location>
</feature>
<comment type="subcellular location">
    <subcellularLocation>
        <location evidence="1">Early endosome membrane</location>
        <topology evidence="1">Peripheral membrane protein</topology>
    </subcellularLocation>
    <subcellularLocation>
        <location evidence="2">Late endosome membrane</location>
    </subcellularLocation>
</comment>
<evidence type="ECO:0000256" key="8">
    <source>
        <dbReference type="SAM" id="MobiDB-lite"/>
    </source>
</evidence>
<dbReference type="Pfam" id="PF23138">
    <property type="entry name" value="CTLH_Armc9"/>
    <property type="match status" value="1"/>
</dbReference>
<dbReference type="PROSITE" id="PS50082">
    <property type="entry name" value="WD_REPEATS_2"/>
    <property type="match status" value="1"/>
</dbReference>
<keyword evidence="6" id="KW-0853">WD repeat</keyword>
<proteinExistence type="inferred from homology"/>
<evidence type="ECO:0000256" key="6">
    <source>
        <dbReference type="PROSITE-ProRule" id="PRU00221"/>
    </source>
</evidence>
<dbReference type="PROSITE" id="PS50896">
    <property type="entry name" value="LISH"/>
    <property type="match status" value="1"/>
</dbReference>
<evidence type="ECO:0000256" key="1">
    <source>
        <dbReference type="ARBA" id="ARBA00004220"/>
    </source>
</evidence>
<evidence type="ECO:0000313" key="10">
    <source>
        <dbReference type="Proteomes" id="UP000515204"/>
    </source>
</evidence>
<evidence type="ECO:0000259" key="9">
    <source>
        <dbReference type="Pfam" id="PF23138"/>
    </source>
</evidence>
<dbReference type="AlphaFoldDB" id="A0A6P3Y271"/>
<evidence type="ECO:0000313" key="11">
    <source>
        <dbReference type="RefSeq" id="XP_014484946.1"/>
    </source>
</evidence>
<dbReference type="GO" id="GO:0051898">
    <property type="term" value="P:negative regulation of phosphatidylinositol 3-kinase/protein kinase B signal transduction"/>
    <property type="evidence" value="ECO:0007669"/>
    <property type="project" value="InterPro"/>
</dbReference>
<comment type="similarity">
    <text evidence="3">Belongs to the WD repeat WDR91 family.</text>
</comment>
<dbReference type="PANTHER" id="PTHR13083:SF3">
    <property type="entry name" value="WD REPEAT-CONTAINING PROTEIN 91"/>
    <property type="match status" value="1"/>
</dbReference>
<feature type="compositionally biased region" description="Basic and acidic residues" evidence="8">
    <location>
        <begin position="308"/>
        <end position="320"/>
    </location>
</feature>
<keyword evidence="5" id="KW-0967">Endosome</keyword>
<feature type="region of interest" description="Disordered" evidence="8">
    <location>
        <begin position="256"/>
        <end position="320"/>
    </location>
</feature>
<sequence>MSHIQYVDELVKEYLLFRGFSQTLKAFDNDLKAEKEKGFRVDKIVDQLMQYIYNYDLASLRELWGHLDTRMFCRLESHFTPAIRKLENAVLKMYLVNAAVNGKQDRIQEFFTKMAPELQGHSEWKEWFAFPFVKNPEDNPTYSVHFSKQWHDTMLVSLHNFLATIVQCMPQPTLLTIDEDTNKLKRLQEENELLRQRLSESVKIESISDVNPGSAPQYPQIMDDFYIIAQESPLLENPKTLRNLIRNIGGGSSPILSRKPATNIKKLVEPEASSTKRTNTKGRVNSISKSEAVAKRSISCDSRLSSSRKRDSSMDTAVERKTKEKIDSSYILLSQVSHQDDCLSHVFTFWIGSIIRAERLQEEYTEHKTSIIQCKSNASGSYVATGDADGIIKVWTPIPSPKTVTTFTSATANSNKAITSLDWISKNERYFLHGDNNGLIQLHDTRDCKTLWDIQHENSRVVTLICNPTESTFVCSVSNGSEGKLLLYDIKTRKLERTLSMEQNVTALCSAFNHNGQLLITGLSNGNILIHDLRQNEIIDNLNCHSSPIIDIELIHDFTNICAQSEDGKLCQRSLNHSGKILWETKIKIEKNPVHGKLFTFDQSGSYMLLCTQTGGNIYKMPPGAQGKILELGGHKGTLCCDWSTANQSGTCITGGAEGKARVSTLLSP</sequence>
<organism evidence="10 11">
    <name type="scientific">Dinoponera quadriceps</name>
    <name type="common">South American ant</name>
    <dbReference type="NCBI Taxonomy" id="609295"/>
    <lineage>
        <taxon>Eukaryota</taxon>
        <taxon>Metazoa</taxon>
        <taxon>Ecdysozoa</taxon>
        <taxon>Arthropoda</taxon>
        <taxon>Hexapoda</taxon>
        <taxon>Insecta</taxon>
        <taxon>Pterygota</taxon>
        <taxon>Neoptera</taxon>
        <taxon>Endopterygota</taxon>
        <taxon>Hymenoptera</taxon>
        <taxon>Apocrita</taxon>
        <taxon>Aculeata</taxon>
        <taxon>Formicoidea</taxon>
        <taxon>Formicidae</taxon>
        <taxon>Ponerinae</taxon>
        <taxon>Ponerini</taxon>
        <taxon>Dinoponera</taxon>
    </lineage>
</organism>
<dbReference type="SUPFAM" id="SSF50978">
    <property type="entry name" value="WD40 repeat-like"/>
    <property type="match status" value="1"/>
</dbReference>
<evidence type="ECO:0000256" key="2">
    <source>
        <dbReference type="ARBA" id="ARBA00004414"/>
    </source>
</evidence>
<dbReference type="InterPro" id="IPR001680">
    <property type="entry name" value="WD40_rpt"/>
</dbReference>
<dbReference type="PROSITE" id="PS50294">
    <property type="entry name" value="WD_REPEATS_REGION"/>
    <property type="match status" value="1"/>
</dbReference>
<keyword evidence="10" id="KW-1185">Reference proteome</keyword>
<evidence type="ECO:0000256" key="7">
    <source>
        <dbReference type="SAM" id="Coils"/>
    </source>
</evidence>
<dbReference type="Proteomes" id="UP000515204">
    <property type="component" value="Unplaced"/>
</dbReference>
<dbReference type="InterPro" id="IPR039724">
    <property type="entry name" value="WDR91"/>
</dbReference>